<reference evidence="2" key="1">
    <citation type="submission" date="2015-12" db="EMBL/GenBank/DDBJ databases">
        <title>Complete genome sequences of two moderately thermophilic Paenibacillus species.</title>
        <authorList>
            <person name="Butler R.III."/>
            <person name="Wang J."/>
            <person name="Stark B.C."/>
            <person name="Pombert J.-F."/>
        </authorList>
    </citation>
    <scope>NUCLEOTIDE SEQUENCE [LARGE SCALE GENOMIC DNA]</scope>
    <source>
        <strain evidence="2">32O-Y</strain>
    </source>
</reference>
<sequence length="40" mass="4661">MSDRHYKAGLLVLKKDFGTAENNVYFFYCSKNNEDPKGFL</sequence>
<dbReference type="EMBL" id="CP013652">
    <property type="protein sequence ID" value="ALS24668.1"/>
    <property type="molecule type" value="Genomic_DNA"/>
</dbReference>
<dbReference type="AlphaFoldDB" id="A0A0U2UNQ2"/>
<organism evidence="1 2">
    <name type="scientific">Paenibacillus naphthalenovorans</name>
    <dbReference type="NCBI Taxonomy" id="162209"/>
    <lineage>
        <taxon>Bacteria</taxon>
        <taxon>Bacillati</taxon>
        <taxon>Bacillota</taxon>
        <taxon>Bacilli</taxon>
        <taxon>Bacillales</taxon>
        <taxon>Paenibacillaceae</taxon>
        <taxon>Paenibacillus</taxon>
    </lineage>
</organism>
<dbReference type="KEGG" id="pnp:IJ22_43820"/>
<gene>
    <name evidence="1" type="ORF">IJ22_43820</name>
</gene>
<reference evidence="1 2" key="2">
    <citation type="journal article" date="2016" name="Genome Announc.">
        <title>Complete Genome Sequences of Two Interactive Moderate Thermophiles, Paenibacillus napthalenovorans 32O-Y and Paenibacillus sp. 32O-W.</title>
        <authorList>
            <person name="Butler R.R.III."/>
            <person name="Wang J."/>
            <person name="Stark B.C."/>
            <person name="Pombert J.F."/>
        </authorList>
    </citation>
    <scope>NUCLEOTIDE SEQUENCE [LARGE SCALE GENOMIC DNA]</scope>
    <source>
        <strain evidence="1 2">32O-Y</strain>
    </source>
</reference>
<dbReference type="Proteomes" id="UP000061660">
    <property type="component" value="Chromosome"/>
</dbReference>
<dbReference type="PATRIC" id="fig|162209.4.peg.4626"/>
<evidence type="ECO:0000313" key="2">
    <source>
        <dbReference type="Proteomes" id="UP000061660"/>
    </source>
</evidence>
<protein>
    <submittedName>
        <fullName evidence="1">Uncharacterized protein</fullName>
    </submittedName>
</protein>
<proteinExistence type="predicted"/>
<name>A0A0U2UNQ2_9BACL</name>
<accession>A0A0U2UNQ2</accession>
<keyword evidence="2" id="KW-1185">Reference proteome</keyword>
<evidence type="ECO:0000313" key="1">
    <source>
        <dbReference type="EMBL" id="ALS24668.1"/>
    </source>
</evidence>